<accession>A0A5C5VJI2</accession>
<protein>
    <submittedName>
        <fullName evidence="2">Transposase DDE domain protein</fullName>
    </submittedName>
</protein>
<evidence type="ECO:0000259" key="1">
    <source>
        <dbReference type="Pfam" id="PF01609"/>
    </source>
</evidence>
<dbReference type="InterPro" id="IPR047647">
    <property type="entry name" value="ISAs1_transpos"/>
</dbReference>
<dbReference type="Proteomes" id="UP000318878">
    <property type="component" value="Unassembled WGS sequence"/>
</dbReference>
<comment type="caution">
    <text evidence="2">The sequence shown here is derived from an EMBL/GenBank/DDBJ whole genome shotgun (WGS) entry which is preliminary data.</text>
</comment>
<evidence type="ECO:0000313" key="2">
    <source>
        <dbReference type="EMBL" id="TWT38754.1"/>
    </source>
</evidence>
<proteinExistence type="predicted"/>
<gene>
    <name evidence="2" type="ORF">Enr8_04480</name>
</gene>
<feature type="domain" description="Transposase IS4-like" evidence="1">
    <location>
        <begin position="5"/>
        <end position="176"/>
    </location>
</feature>
<dbReference type="PANTHER" id="PTHR30298:SF0">
    <property type="entry name" value="PROTEIN YBFL-RELATED"/>
    <property type="match status" value="1"/>
</dbReference>
<dbReference type="InterPro" id="IPR002559">
    <property type="entry name" value="Transposase_11"/>
</dbReference>
<dbReference type="InterPro" id="IPR012337">
    <property type="entry name" value="RNaseH-like_sf"/>
</dbReference>
<dbReference type="AlphaFoldDB" id="A0A5C5VJI2"/>
<evidence type="ECO:0000313" key="3">
    <source>
        <dbReference type="Proteomes" id="UP000318878"/>
    </source>
</evidence>
<dbReference type="InterPro" id="IPR051698">
    <property type="entry name" value="Transposase_11-like"/>
</dbReference>
<dbReference type="SUPFAM" id="SSF53098">
    <property type="entry name" value="Ribonuclease H-like"/>
    <property type="match status" value="1"/>
</dbReference>
<dbReference type="GO" id="GO:0003677">
    <property type="term" value="F:DNA binding"/>
    <property type="evidence" value="ECO:0007669"/>
    <property type="project" value="InterPro"/>
</dbReference>
<dbReference type="NCBIfam" id="NF033564">
    <property type="entry name" value="transpos_ISAs1"/>
    <property type="match status" value="1"/>
</dbReference>
<name>A0A5C5VJI2_9BACT</name>
<dbReference type="EMBL" id="SJPF01000001">
    <property type="protein sequence ID" value="TWT38754.1"/>
    <property type="molecule type" value="Genomic_DNA"/>
</dbReference>
<dbReference type="GO" id="GO:0006313">
    <property type="term" value="P:DNA transposition"/>
    <property type="evidence" value="ECO:0007669"/>
    <property type="project" value="InterPro"/>
</dbReference>
<dbReference type="PANTHER" id="PTHR30298">
    <property type="entry name" value="H REPEAT-ASSOCIATED PREDICTED TRANSPOSASE"/>
    <property type="match status" value="1"/>
</dbReference>
<sequence>MRRAIVSIDAMGCQKEIARQLINNEADFVFSLKGNHQRIHAAIKSYFEEHFADDFARINVRKFEEQEESHGRQDHRTYYQFAVPKDLPGSGGWVGLRTIGVAIRMTMEKGVETFDVRYFLTSLRMGVQQLARVIRKHWAIESMHWSLDMTFREDESRLRSRQAADNLAWLRRFALSLYKQHPGKQSLVMKRRLCGWSPDFLTEVLVGQGG</sequence>
<dbReference type="GO" id="GO:0004803">
    <property type="term" value="F:transposase activity"/>
    <property type="evidence" value="ECO:0007669"/>
    <property type="project" value="InterPro"/>
</dbReference>
<keyword evidence="3" id="KW-1185">Reference proteome</keyword>
<dbReference type="Pfam" id="PF01609">
    <property type="entry name" value="DDE_Tnp_1"/>
    <property type="match status" value="1"/>
</dbReference>
<organism evidence="2 3">
    <name type="scientific">Blastopirellula retiformator</name>
    <dbReference type="NCBI Taxonomy" id="2527970"/>
    <lineage>
        <taxon>Bacteria</taxon>
        <taxon>Pseudomonadati</taxon>
        <taxon>Planctomycetota</taxon>
        <taxon>Planctomycetia</taxon>
        <taxon>Pirellulales</taxon>
        <taxon>Pirellulaceae</taxon>
        <taxon>Blastopirellula</taxon>
    </lineage>
</organism>
<reference evidence="2 3" key="1">
    <citation type="submission" date="2019-02" db="EMBL/GenBank/DDBJ databases">
        <title>Deep-cultivation of Planctomycetes and their phenomic and genomic characterization uncovers novel biology.</title>
        <authorList>
            <person name="Wiegand S."/>
            <person name="Jogler M."/>
            <person name="Boedeker C."/>
            <person name="Pinto D."/>
            <person name="Vollmers J."/>
            <person name="Rivas-Marin E."/>
            <person name="Kohn T."/>
            <person name="Peeters S.H."/>
            <person name="Heuer A."/>
            <person name="Rast P."/>
            <person name="Oberbeckmann S."/>
            <person name="Bunk B."/>
            <person name="Jeske O."/>
            <person name="Meyerdierks A."/>
            <person name="Storesund J.E."/>
            <person name="Kallscheuer N."/>
            <person name="Luecker S."/>
            <person name="Lage O.M."/>
            <person name="Pohl T."/>
            <person name="Merkel B.J."/>
            <person name="Hornburger P."/>
            <person name="Mueller R.-W."/>
            <person name="Bruemmer F."/>
            <person name="Labrenz M."/>
            <person name="Spormann A.M."/>
            <person name="Op Den Camp H."/>
            <person name="Overmann J."/>
            <person name="Amann R."/>
            <person name="Jetten M.S.M."/>
            <person name="Mascher T."/>
            <person name="Medema M.H."/>
            <person name="Devos D.P."/>
            <person name="Kaster A.-K."/>
            <person name="Ovreas L."/>
            <person name="Rohde M."/>
            <person name="Galperin M.Y."/>
            <person name="Jogler C."/>
        </authorList>
    </citation>
    <scope>NUCLEOTIDE SEQUENCE [LARGE SCALE GENOMIC DNA]</scope>
    <source>
        <strain evidence="2 3">Enr8</strain>
    </source>
</reference>